<reference evidence="2" key="1">
    <citation type="submission" date="2020-05" db="EMBL/GenBank/DDBJ databases">
        <authorList>
            <person name="Chiriac C."/>
            <person name="Salcher M."/>
            <person name="Ghai R."/>
            <person name="Kavagutti S V."/>
        </authorList>
    </citation>
    <scope>NUCLEOTIDE SEQUENCE</scope>
</reference>
<organism evidence="2">
    <name type="scientific">freshwater metagenome</name>
    <dbReference type="NCBI Taxonomy" id="449393"/>
    <lineage>
        <taxon>unclassified sequences</taxon>
        <taxon>metagenomes</taxon>
        <taxon>ecological metagenomes</taxon>
    </lineage>
</organism>
<sequence length="85" mass="9123">MNVPGAMSTHDRWMKAPAGWTATFHRSKRYLEGLIRIPETGCQAFSGQVASMDSRALALGDVRAFRVVLGEKSLAGLSPPMTGSS</sequence>
<accession>A0A6J7GR37</accession>
<evidence type="ECO:0000313" key="1">
    <source>
        <dbReference type="EMBL" id="CAB4627157.1"/>
    </source>
</evidence>
<dbReference type="EMBL" id="CAEZVB010000073">
    <property type="protein sequence ID" value="CAB4627157.1"/>
    <property type="molecule type" value="Genomic_DNA"/>
</dbReference>
<protein>
    <submittedName>
        <fullName evidence="2">Unannotated protein</fullName>
    </submittedName>
</protein>
<name>A0A6J7GR37_9ZZZZ</name>
<proteinExistence type="predicted"/>
<evidence type="ECO:0000313" key="2">
    <source>
        <dbReference type="EMBL" id="CAB4910821.1"/>
    </source>
</evidence>
<dbReference type="EMBL" id="CAFBMO010000045">
    <property type="protein sequence ID" value="CAB4910821.1"/>
    <property type="molecule type" value="Genomic_DNA"/>
</dbReference>
<dbReference type="AlphaFoldDB" id="A0A6J7GR37"/>
<gene>
    <name evidence="1" type="ORF">UFOPK1908_01256</name>
    <name evidence="2" type="ORF">UFOPK3576_01104</name>
</gene>